<dbReference type="AlphaFoldDB" id="A0ABD5YHB7"/>
<name>A0ABD5YHB7_9EURY</name>
<comment type="caution">
    <text evidence="2">The sequence shown here is derived from an EMBL/GenBank/DDBJ whole genome shotgun (WGS) entry which is preliminary data.</text>
</comment>
<gene>
    <name evidence="2" type="ORF">ACFQL7_01320</name>
</gene>
<evidence type="ECO:0008006" key="4">
    <source>
        <dbReference type="Google" id="ProtNLM"/>
    </source>
</evidence>
<keyword evidence="1" id="KW-1133">Transmembrane helix</keyword>
<protein>
    <recommendedName>
        <fullName evidence="4">MFS transporter</fullName>
    </recommendedName>
</protein>
<keyword evidence="3" id="KW-1185">Reference proteome</keyword>
<keyword evidence="1" id="KW-0472">Membrane</keyword>
<keyword evidence="1" id="KW-0812">Transmembrane</keyword>
<reference evidence="2 3" key="1">
    <citation type="journal article" date="2019" name="Int. J. Syst. Evol. Microbiol.">
        <title>The Global Catalogue of Microorganisms (GCM) 10K type strain sequencing project: providing services to taxonomists for standard genome sequencing and annotation.</title>
        <authorList>
            <consortium name="The Broad Institute Genomics Platform"/>
            <consortium name="The Broad Institute Genome Sequencing Center for Infectious Disease"/>
            <person name="Wu L."/>
            <person name="Ma J."/>
        </authorList>
    </citation>
    <scope>NUCLEOTIDE SEQUENCE [LARGE SCALE GENOMIC DNA]</scope>
    <source>
        <strain evidence="2 3">RDMS1</strain>
    </source>
</reference>
<organism evidence="2 3">
    <name type="scientific">Halocatena marina</name>
    <dbReference type="NCBI Taxonomy" id="2934937"/>
    <lineage>
        <taxon>Archaea</taxon>
        <taxon>Methanobacteriati</taxon>
        <taxon>Methanobacteriota</taxon>
        <taxon>Stenosarchaea group</taxon>
        <taxon>Halobacteria</taxon>
        <taxon>Halobacteriales</taxon>
        <taxon>Natronomonadaceae</taxon>
        <taxon>Halocatena</taxon>
    </lineage>
</organism>
<feature type="transmembrane region" description="Helical" evidence="1">
    <location>
        <begin position="29"/>
        <end position="50"/>
    </location>
</feature>
<feature type="transmembrane region" description="Helical" evidence="1">
    <location>
        <begin position="56"/>
        <end position="72"/>
    </location>
</feature>
<evidence type="ECO:0000256" key="1">
    <source>
        <dbReference type="SAM" id="Phobius"/>
    </source>
</evidence>
<dbReference type="EMBL" id="JBHTAX010000001">
    <property type="protein sequence ID" value="MFC7188623.1"/>
    <property type="molecule type" value="Genomic_DNA"/>
</dbReference>
<proteinExistence type="predicted"/>
<accession>A0ABD5YHB7</accession>
<evidence type="ECO:0000313" key="2">
    <source>
        <dbReference type="EMBL" id="MFC7188623.1"/>
    </source>
</evidence>
<evidence type="ECO:0000313" key="3">
    <source>
        <dbReference type="Proteomes" id="UP001596417"/>
    </source>
</evidence>
<dbReference type="Proteomes" id="UP001596417">
    <property type="component" value="Unassembled WGS sequence"/>
</dbReference>
<sequence length="73" mass="8048">MVSSKIKEVRQSLHRWLAGFRTRQFRRLLVGRAVSILGDGLYSVAAMWLVYDLTGSTMYTGLAGALALVSVVC</sequence>